<dbReference type="AlphaFoldDB" id="G0NI16"/>
<keyword evidence="2" id="KW-1185">Reference proteome</keyword>
<protein>
    <submittedName>
        <fullName evidence="1">Uncharacterized protein</fullName>
    </submittedName>
</protein>
<reference evidence="2" key="1">
    <citation type="submission" date="2011-07" db="EMBL/GenBank/DDBJ databases">
        <authorList>
            <consortium name="Caenorhabditis brenneri Sequencing and Analysis Consortium"/>
            <person name="Wilson R.K."/>
        </authorList>
    </citation>
    <scope>NUCLEOTIDE SEQUENCE [LARGE SCALE GENOMIC DNA]</scope>
    <source>
        <strain evidence="2">PB2801</strain>
    </source>
</reference>
<dbReference type="InParanoid" id="G0NI16"/>
<sequence>MDRPHHGDSAFMIAELPPASVLHCRFALGIRPAAASRSTTPYFSSPVTLSSFIVGDPIECWNFHQCSETSFEVHNFMVKYD</sequence>
<accession>G0NI16</accession>
<name>G0NI16_CAEBE</name>
<dbReference type="HOGENOM" id="CLU_2575953_0_0_1"/>
<evidence type="ECO:0000313" key="1">
    <source>
        <dbReference type="EMBL" id="EGT31602.1"/>
    </source>
</evidence>
<evidence type="ECO:0000313" key="2">
    <source>
        <dbReference type="Proteomes" id="UP000008068"/>
    </source>
</evidence>
<proteinExistence type="predicted"/>
<gene>
    <name evidence="1" type="ORF">CAEBREN_12589</name>
</gene>
<dbReference type="EMBL" id="GL379887">
    <property type="protein sequence ID" value="EGT31602.1"/>
    <property type="molecule type" value="Genomic_DNA"/>
</dbReference>
<dbReference type="Proteomes" id="UP000008068">
    <property type="component" value="Unassembled WGS sequence"/>
</dbReference>
<organism evidence="2">
    <name type="scientific">Caenorhabditis brenneri</name>
    <name type="common">Nematode worm</name>
    <dbReference type="NCBI Taxonomy" id="135651"/>
    <lineage>
        <taxon>Eukaryota</taxon>
        <taxon>Metazoa</taxon>
        <taxon>Ecdysozoa</taxon>
        <taxon>Nematoda</taxon>
        <taxon>Chromadorea</taxon>
        <taxon>Rhabditida</taxon>
        <taxon>Rhabditina</taxon>
        <taxon>Rhabditomorpha</taxon>
        <taxon>Rhabditoidea</taxon>
        <taxon>Rhabditidae</taxon>
        <taxon>Peloderinae</taxon>
        <taxon>Caenorhabditis</taxon>
    </lineage>
</organism>